<evidence type="ECO:0000256" key="2">
    <source>
        <dbReference type="ARBA" id="ARBA00006464"/>
    </source>
</evidence>
<comment type="subcellular location">
    <subcellularLocation>
        <location evidence="1">Membrane</location>
        <topology evidence="1">Multi-pass membrane protein</topology>
    </subcellularLocation>
</comment>
<dbReference type="GO" id="GO:0047360">
    <property type="term" value="F:undecaprenyl-phosphate galactose phosphotransferase activity"/>
    <property type="evidence" value="ECO:0007669"/>
    <property type="project" value="UniProtKB-EC"/>
</dbReference>
<dbReference type="InterPro" id="IPR017475">
    <property type="entry name" value="EPS_sugar_tfrase"/>
</dbReference>
<keyword evidence="4 7" id="KW-0812">Transmembrane</keyword>
<comment type="similarity">
    <text evidence="2">Belongs to the bacterial sugar transferase family.</text>
</comment>
<organism evidence="9 10">
    <name type="scientific">Clostridium tyrobutyricum DIVETGP</name>
    <dbReference type="NCBI Taxonomy" id="1408889"/>
    <lineage>
        <taxon>Bacteria</taxon>
        <taxon>Bacillati</taxon>
        <taxon>Bacillota</taxon>
        <taxon>Clostridia</taxon>
        <taxon>Eubacteriales</taxon>
        <taxon>Clostridiaceae</taxon>
        <taxon>Clostridium</taxon>
    </lineage>
</organism>
<keyword evidence="6 7" id="KW-0472">Membrane</keyword>
<dbReference type="PANTHER" id="PTHR30576">
    <property type="entry name" value="COLANIC BIOSYNTHESIS UDP-GLUCOSE LIPID CARRIER TRANSFERASE"/>
    <property type="match status" value="1"/>
</dbReference>
<keyword evidence="10" id="KW-1185">Reference proteome</keyword>
<dbReference type="EMBL" id="CBXI010000040">
    <property type="protein sequence ID" value="CDL92173.1"/>
    <property type="molecule type" value="Genomic_DNA"/>
</dbReference>
<reference evidence="9 10" key="1">
    <citation type="journal article" date="2015" name="Genome Announc.">
        <title>Draft Genome Sequence of Clostridium tyrobutyricum Strain DIVETGP, Isolated from Cow's Milk for Grana Padano Production.</title>
        <authorList>
            <person name="Soggiu A."/>
            <person name="Piras C."/>
            <person name="Gaiarsa S."/>
            <person name="Sassera D."/>
            <person name="Roncada P."/>
            <person name="Bendixen E."/>
            <person name="Brasca M."/>
            <person name="Bonizzi L."/>
        </authorList>
    </citation>
    <scope>NUCLEOTIDE SEQUENCE [LARGE SCALE GENOMIC DNA]</scope>
    <source>
        <strain evidence="9 10">DIVETGP</strain>
    </source>
</reference>
<gene>
    <name evidence="9" type="ORF">CTDIVETGP_2243</name>
</gene>
<dbReference type="RefSeq" id="WP_017895086.1">
    <property type="nucleotide sequence ID" value="NZ_CBXI010000040.1"/>
</dbReference>
<accession>W6N697</accession>
<dbReference type="Pfam" id="PF02397">
    <property type="entry name" value="Bac_transf"/>
    <property type="match status" value="1"/>
</dbReference>
<feature type="domain" description="Bacterial sugar transferase" evidence="8">
    <location>
        <begin position="60"/>
        <end position="247"/>
    </location>
</feature>
<dbReference type="AlphaFoldDB" id="W6N697"/>
<feature type="transmembrane region" description="Helical" evidence="7">
    <location>
        <begin position="65"/>
        <end position="86"/>
    </location>
</feature>
<sequence length="253" mass="29117">MEKRSWNMGGTILTETQDRELKNDEQYIQPKNIELEDGTLGIGAYGLGKYKKSIFYHFIKRSIDISCSILGITLLSPVMIAVAVAIKLDSKGSAVFSQQRVGLNGKLFKMYKFRSMVVNAEDILDKLTDRNEMSGPMFKMKEDPRITRIGKLIRKTSLDELPQLFNVIKGDMSLVGPRPNLPREVVKFNEYQKHKLLVKPGLTCYWQVMGRNEIGFEEWMRLDIKYIKERSTLLDIKLIFKTFGAFFEDDGAR</sequence>
<keyword evidence="5 7" id="KW-1133">Transmembrane helix</keyword>
<evidence type="ECO:0000313" key="10">
    <source>
        <dbReference type="Proteomes" id="UP000019482"/>
    </source>
</evidence>
<dbReference type="GeneID" id="29420593"/>
<evidence type="ECO:0000256" key="6">
    <source>
        <dbReference type="ARBA" id="ARBA00023136"/>
    </source>
</evidence>
<evidence type="ECO:0000313" key="9">
    <source>
        <dbReference type="EMBL" id="CDL92173.1"/>
    </source>
</evidence>
<evidence type="ECO:0000256" key="5">
    <source>
        <dbReference type="ARBA" id="ARBA00022989"/>
    </source>
</evidence>
<evidence type="ECO:0000256" key="7">
    <source>
        <dbReference type="SAM" id="Phobius"/>
    </source>
</evidence>
<evidence type="ECO:0000256" key="3">
    <source>
        <dbReference type="ARBA" id="ARBA00022679"/>
    </source>
</evidence>
<dbReference type="EC" id="2.7.8.6" evidence="9"/>
<dbReference type="Proteomes" id="UP000019482">
    <property type="component" value="Unassembled WGS sequence"/>
</dbReference>
<dbReference type="InterPro" id="IPR003362">
    <property type="entry name" value="Bact_transf"/>
</dbReference>
<evidence type="ECO:0000259" key="8">
    <source>
        <dbReference type="Pfam" id="PF02397"/>
    </source>
</evidence>
<evidence type="ECO:0000256" key="1">
    <source>
        <dbReference type="ARBA" id="ARBA00004141"/>
    </source>
</evidence>
<name>W6N697_CLOTY</name>
<evidence type="ECO:0000256" key="4">
    <source>
        <dbReference type="ARBA" id="ARBA00022692"/>
    </source>
</evidence>
<keyword evidence="3 9" id="KW-0808">Transferase</keyword>
<dbReference type="NCBIfam" id="TIGR03025">
    <property type="entry name" value="EPS_sugtrans"/>
    <property type="match status" value="1"/>
</dbReference>
<dbReference type="GO" id="GO:0016020">
    <property type="term" value="C:membrane"/>
    <property type="evidence" value="ECO:0007669"/>
    <property type="project" value="UniProtKB-SubCell"/>
</dbReference>
<proteinExistence type="inferred from homology"/>
<protein>
    <submittedName>
        <fullName evidence="9">Undecaprenyl-phosphate galactosephosphotransferase</fullName>
        <ecNumber evidence="9">2.7.8.6</ecNumber>
    </submittedName>
</protein>
<dbReference type="PANTHER" id="PTHR30576:SF0">
    <property type="entry name" value="UNDECAPRENYL-PHOSPHATE N-ACETYLGALACTOSAMINYL 1-PHOSPHATE TRANSFERASE-RELATED"/>
    <property type="match status" value="1"/>
</dbReference>
<comment type="caution">
    <text evidence="9">The sequence shown here is derived from an EMBL/GenBank/DDBJ whole genome shotgun (WGS) entry which is preliminary data.</text>
</comment>